<dbReference type="InterPro" id="IPR002716">
    <property type="entry name" value="PIN_dom"/>
</dbReference>
<name>A0AAV3WGX4_9CYAN</name>
<dbReference type="Gene3D" id="3.40.50.1010">
    <property type="entry name" value="5'-nuclease"/>
    <property type="match status" value="1"/>
</dbReference>
<reference evidence="2" key="1">
    <citation type="submission" date="2019-10" db="EMBL/GenBank/DDBJ databases">
        <title>Draft genome sequece of Microseira wollei NIES-4236.</title>
        <authorList>
            <person name="Yamaguchi H."/>
            <person name="Suzuki S."/>
            <person name="Kawachi M."/>
        </authorList>
    </citation>
    <scope>NUCLEOTIDE SEQUENCE</scope>
    <source>
        <strain evidence="2">NIES-4236</strain>
    </source>
</reference>
<evidence type="ECO:0000313" key="2">
    <source>
        <dbReference type="EMBL" id="GET37854.1"/>
    </source>
</evidence>
<keyword evidence="3" id="KW-1185">Reference proteome</keyword>
<sequence>MRLLLDTHTFIWFVTDNPKLSETARGLINDGNNEIWLSTASIWEMAIKQSTGKLSFGLPFRVFIEQQVSLNRSDILNINLDHIEVIVTLPFHHRDPFDRLIIAQAMVEQIPILSADSVFDAYGIQRLW</sequence>
<dbReference type="SUPFAM" id="SSF88723">
    <property type="entry name" value="PIN domain-like"/>
    <property type="match status" value="1"/>
</dbReference>
<dbReference type="PANTHER" id="PTHR36173">
    <property type="entry name" value="RIBONUCLEASE VAPC16-RELATED"/>
    <property type="match status" value="1"/>
</dbReference>
<dbReference type="EMBL" id="BLAY01000035">
    <property type="protein sequence ID" value="GET37854.1"/>
    <property type="molecule type" value="Genomic_DNA"/>
</dbReference>
<dbReference type="InterPro" id="IPR041705">
    <property type="entry name" value="PIN_Sll0205"/>
</dbReference>
<evidence type="ECO:0000313" key="3">
    <source>
        <dbReference type="Proteomes" id="UP001050975"/>
    </source>
</evidence>
<dbReference type="AlphaFoldDB" id="A0AAV3WGX4"/>
<organism evidence="2 3">
    <name type="scientific">Microseira wollei NIES-4236</name>
    <dbReference type="NCBI Taxonomy" id="2530354"/>
    <lineage>
        <taxon>Bacteria</taxon>
        <taxon>Bacillati</taxon>
        <taxon>Cyanobacteriota</taxon>
        <taxon>Cyanophyceae</taxon>
        <taxon>Oscillatoriophycideae</taxon>
        <taxon>Aerosakkonematales</taxon>
        <taxon>Aerosakkonemataceae</taxon>
        <taxon>Microseira</taxon>
    </lineage>
</organism>
<comment type="caution">
    <text evidence="2">The sequence shown here is derived from an EMBL/GenBank/DDBJ whole genome shotgun (WGS) entry which is preliminary data.</text>
</comment>
<feature type="domain" description="PIN" evidence="1">
    <location>
        <begin position="4"/>
        <end position="123"/>
    </location>
</feature>
<gene>
    <name evidence="2" type="ORF">MiSe_26080</name>
</gene>
<dbReference type="InterPro" id="IPR052919">
    <property type="entry name" value="TA_system_RNase"/>
</dbReference>
<protein>
    <submittedName>
        <fullName evidence="2">PilT protein-like</fullName>
    </submittedName>
</protein>
<accession>A0AAV3WGX4</accession>
<dbReference type="RefSeq" id="WP_226580046.1">
    <property type="nucleotide sequence ID" value="NZ_BLAY01000035.1"/>
</dbReference>
<dbReference type="CDD" id="cd09872">
    <property type="entry name" value="PIN_Sll0205-like"/>
    <property type="match status" value="1"/>
</dbReference>
<dbReference type="Proteomes" id="UP001050975">
    <property type="component" value="Unassembled WGS sequence"/>
</dbReference>
<dbReference type="Pfam" id="PF01850">
    <property type="entry name" value="PIN"/>
    <property type="match status" value="1"/>
</dbReference>
<proteinExistence type="predicted"/>
<dbReference type="PANTHER" id="PTHR36173:SF2">
    <property type="entry name" value="RIBONUCLEASE VAPC16"/>
    <property type="match status" value="1"/>
</dbReference>
<dbReference type="InterPro" id="IPR029060">
    <property type="entry name" value="PIN-like_dom_sf"/>
</dbReference>
<evidence type="ECO:0000259" key="1">
    <source>
        <dbReference type="Pfam" id="PF01850"/>
    </source>
</evidence>